<dbReference type="RefSeq" id="XP_067059081.1">
    <property type="nucleotide sequence ID" value="XM_067203390.1"/>
</dbReference>
<gene>
    <name evidence="3" type="ORF">LSCM4_01335</name>
</gene>
<feature type="transmembrane region" description="Helical" evidence="2">
    <location>
        <begin position="802"/>
        <end position="824"/>
    </location>
</feature>
<keyword evidence="4" id="KW-1185">Reference proteome</keyword>
<dbReference type="AlphaFoldDB" id="A0A836KAC0"/>
<accession>A0A836KAC0</accession>
<feature type="transmembrane region" description="Helical" evidence="2">
    <location>
        <begin position="701"/>
        <end position="719"/>
    </location>
</feature>
<dbReference type="GeneID" id="92357324"/>
<keyword evidence="2" id="KW-0472">Membrane</keyword>
<protein>
    <recommendedName>
        <fullName evidence="5">Transmembrane protein</fullName>
    </recommendedName>
</protein>
<feature type="transmembrane region" description="Helical" evidence="2">
    <location>
        <begin position="546"/>
        <end position="570"/>
    </location>
</feature>
<feature type="transmembrane region" description="Helical" evidence="2">
    <location>
        <begin position="12"/>
        <end position="39"/>
    </location>
</feature>
<evidence type="ECO:0000256" key="1">
    <source>
        <dbReference type="SAM" id="MobiDB-lite"/>
    </source>
</evidence>
<dbReference type="Proteomes" id="UP000674143">
    <property type="component" value="Unassembled WGS sequence"/>
</dbReference>
<dbReference type="EMBL" id="JAFHLR010000035">
    <property type="protein sequence ID" value="KAG5466191.1"/>
    <property type="molecule type" value="Genomic_DNA"/>
</dbReference>
<feature type="region of interest" description="Disordered" evidence="1">
    <location>
        <begin position="901"/>
        <end position="947"/>
    </location>
</feature>
<reference evidence="4" key="1">
    <citation type="journal article" date="2021" name="Microbiol. Resour. Announc.">
        <title>LGAAP: Leishmaniinae Genome Assembly and Annotation Pipeline.</title>
        <authorList>
            <person name="Almutairi H."/>
            <person name="Urbaniak M.D."/>
            <person name="Bates M.D."/>
            <person name="Jariyapan N."/>
            <person name="Kwakye-Nuako G."/>
            <person name="Thomaz-Soccol V."/>
            <person name="Al-Salem W.S."/>
            <person name="Dillon R.J."/>
            <person name="Bates P.A."/>
            <person name="Gatherer D."/>
        </authorList>
    </citation>
    <scope>NUCLEOTIDE SEQUENCE [LARGE SCALE GENOMIC DNA]</scope>
</reference>
<reference evidence="4" key="2">
    <citation type="journal article" date="2021" name="Sci. Data">
        <title>Chromosome-scale genome sequencing, assembly and annotation of six genomes from subfamily Leishmaniinae.</title>
        <authorList>
            <person name="Almutairi H."/>
            <person name="Urbaniak M.D."/>
            <person name="Bates M.D."/>
            <person name="Jariyapan N."/>
            <person name="Kwakye-Nuako G."/>
            <person name="Thomaz Soccol V."/>
            <person name="Al-Salem W.S."/>
            <person name="Dillon R.J."/>
            <person name="Bates P.A."/>
            <person name="Gatherer D."/>
        </authorList>
    </citation>
    <scope>NUCLEOTIDE SEQUENCE [LARGE SCALE GENOMIC DNA]</scope>
</reference>
<dbReference type="KEGG" id="loi:92357324"/>
<feature type="transmembrane region" description="Helical" evidence="2">
    <location>
        <begin position="771"/>
        <end position="796"/>
    </location>
</feature>
<evidence type="ECO:0008006" key="5">
    <source>
        <dbReference type="Google" id="ProtNLM"/>
    </source>
</evidence>
<evidence type="ECO:0000313" key="3">
    <source>
        <dbReference type="EMBL" id="KAG5466191.1"/>
    </source>
</evidence>
<proteinExistence type="predicted"/>
<name>A0A836KAC0_9TRYP</name>
<evidence type="ECO:0000313" key="4">
    <source>
        <dbReference type="Proteomes" id="UP000674143"/>
    </source>
</evidence>
<keyword evidence="2" id="KW-1133">Transmembrane helix</keyword>
<feature type="transmembrane region" description="Helical" evidence="2">
    <location>
        <begin position="862"/>
        <end position="879"/>
    </location>
</feature>
<comment type="caution">
    <text evidence="3">The sequence shown here is derived from an EMBL/GenBank/DDBJ whole genome shotgun (WGS) entry which is preliminary data.</text>
</comment>
<sequence length="947" mass="102488">MAVIRCGEATVYAYASLLCGVVALVATARAFLYALGILVLYIGRDGHFSPLLEHSVCAVALVAAVVLFGDVSALMTWVVLLATVTSGACCWSLRSFRWIGVGSFVLYSLAVMHLLGPALVEEVDLSRREWFALAQGQRVLIPSPSPPPHAVDESPSSQPSLPALRIYSYYDKVKIEGSASPLAVSMASAVYLGPPRGLPPWWSHGLWGVSGGNGSVKQRSRRDRRAPGEELPFPTYRIIASGDDTLLSHYTRGVNITAPTIEGSDSIHLIGRHAAIRHSHIYCIIPGKAAHPVPPPAPTRPWPADALCLRLRNSTVLRNVTIHWVVYQQSSSVPTASAEAAHTSSSSCSSPYAWRSLHVGNHSEQLCADVQAQLQGELGVVVSSSLIECVDELDVSKLPPLFVSRAPLLVWLGWQLPGYARHAQDMLALFSNHVAAPASAVLIKVFQMICEAASALGRECGAWLVQMAPYVKRGVEQAAVFVGGALCGPCASPERSIGTGEGSGGGGAREALLRAVATPLSLCAAFARTYATHSAFRAGAQTRTSVVAVVSAALDALDLVPGVWSVYAWAWRAEYRVTLWIAAALQGGSYFAFYVALQPIVRVLIIAAQHVATLAPCVVLLLRYLWRGISQLRILTYLARLCASMWGLEKCVWRYEWAMLKLVLAFLAAGCEAAVYACAEYAVVGAGWAASLVRRYNKTSFSTHMAVVLLQTALIGIAMRNELKKLAAAERSQATPARNWLTRYMPVSAATWLSPSSFAKRFNGFWMLLRAHLAACVWYFVLHAVAALVLIGLSVLPFASKLYALALHYAFPWASCQYFLVFFLRDQPPQRHVAVCFVGRMAVTTVLQDTIGDFIYHVLKDLLMAVGLIGGLVLPLWAWPQRATLAEQVATAIADSLQVSPMPTRASATEPAESNEPESRTAEEADEDEARQRNVHAIKQIDLSDAT</sequence>
<feature type="transmembrane region" description="Helical" evidence="2">
    <location>
        <begin position="603"/>
        <end position="626"/>
    </location>
</feature>
<feature type="transmembrane region" description="Helical" evidence="2">
    <location>
        <begin position="577"/>
        <end position="597"/>
    </location>
</feature>
<feature type="transmembrane region" description="Helical" evidence="2">
    <location>
        <begin position="98"/>
        <end position="120"/>
    </location>
</feature>
<keyword evidence="2" id="KW-0812">Transmembrane</keyword>
<feature type="transmembrane region" description="Helical" evidence="2">
    <location>
        <begin position="662"/>
        <end position="689"/>
    </location>
</feature>
<evidence type="ECO:0000256" key="2">
    <source>
        <dbReference type="SAM" id="Phobius"/>
    </source>
</evidence>
<organism evidence="3 4">
    <name type="scientific">Leishmania orientalis</name>
    <dbReference type="NCBI Taxonomy" id="2249476"/>
    <lineage>
        <taxon>Eukaryota</taxon>
        <taxon>Discoba</taxon>
        <taxon>Euglenozoa</taxon>
        <taxon>Kinetoplastea</taxon>
        <taxon>Metakinetoplastina</taxon>
        <taxon>Trypanosomatida</taxon>
        <taxon>Trypanosomatidae</taxon>
        <taxon>Leishmaniinae</taxon>
        <taxon>Leishmania</taxon>
    </lineage>
</organism>